<comment type="caution">
    <text evidence="2">The sequence shown here is derived from an EMBL/GenBank/DDBJ whole genome shotgun (WGS) entry which is preliminary data.</text>
</comment>
<proteinExistence type="predicted"/>
<keyword evidence="3" id="KW-1185">Reference proteome</keyword>
<evidence type="ECO:0000313" key="2">
    <source>
        <dbReference type="EMBL" id="MFD2902550.1"/>
    </source>
</evidence>
<evidence type="ECO:0000256" key="1">
    <source>
        <dbReference type="SAM" id="Phobius"/>
    </source>
</evidence>
<gene>
    <name evidence="2" type="ORF">ACFS6I_01340</name>
</gene>
<name>A0ABW5YQ39_9SPHI</name>
<evidence type="ECO:0000313" key="3">
    <source>
        <dbReference type="Proteomes" id="UP001597509"/>
    </source>
</evidence>
<protein>
    <submittedName>
        <fullName evidence="2">Uncharacterized protein</fullName>
    </submittedName>
</protein>
<dbReference type="EMBL" id="JBHUPE010000001">
    <property type="protein sequence ID" value="MFD2902550.1"/>
    <property type="molecule type" value="Genomic_DNA"/>
</dbReference>
<sequence length="404" mass="45539">MSTFDKFKKAVREAYLEKKSLEVLPDELNTPSPANLREYSLIRLHEQLSQDDINVFKNYFSRPNKDESIETAINNADLSKLRSLQNFIIGETLKPSERIVKMVAILIDFPKRPYKSADWIETNISGDSDELILYEGDDDTQQIEQVDGPGISEENKDCEETAISPEGEIKREEELINPDTLVIHNRDMGGKTIDIVDTVSNLVSNQPIDKDSPIIKDQRKYSNVDNGKAEDTPLSGDNLFRIKGLYGESNGDNKLSTSSDGSGGVNTIAVSKPNTIKGKTFFRNKANYPYGGLILVIITIAIFSFINKECMCWNGIKYIKVDCRDNTQSNQIIGLNEDKLNNFEKIMKPDTLTKTDVGKVWYSKIDNEVEFFTHAGHHPILTRKSLKAATEHIIRTHSGNKNLD</sequence>
<reference evidence="3" key="1">
    <citation type="journal article" date="2019" name="Int. J. Syst. Evol. Microbiol.">
        <title>The Global Catalogue of Microorganisms (GCM) 10K type strain sequencing project: providing services to taxonomists for standard genome sequencing and annotation.</title>
        <authorList>
            <consortium name="The Broad Institute Genomics Platform"/>
            <consortium name="The Broad Institute Genome Sequencing Center for Infectious Disease"/>
            <person name="Wu L."/>
            <person name="Ma J."/>
        </authorList>
    </citation>
    <scope>NUCLEOTIDE SEQUENCE [LARGE SCALE GENOMIC DNA]</scope>
    <source>
        <strain evidence="3">KCTC 22209</strain>
    </source>
</reference>
<keyword evidence="1" id="KW-1133">Transmembrane helix</keyword>
<accession>A0ABW5YQ39</accession>
<organism evidence="2 3">
    <name type="scientific">Sphingobacterium anhuiense</name>
    <dbReference type="NCBI Taxonomy" id="493780"/>
    <lineage>
        <taxon>Bacteria</taxon>
        <taxon>Pseudomonadati</taxon>
        <taxon>Bacteroidota</taxon>
        <taxon>Sphingobacteriia</taxon>
        <taxon>Sphingobacteriales</taxon>
        <taxon>Sphingobacteriaceae</taxon>
        <taxon>Sphingobacterium</taxon>
    </lineage>
</organism>
<feature type="transmembrane region" description="Helical" evidence="1">
    <location>
        <begin position="287"/>
        <end position="306"/>
    </location>
</feature>
<dbReference type="Proteomes" id="UP001597509">
    <property type="component" value="Unassembled WGS sequence"/>
</dbReference>
<keyword evidence="1" id="KW-0812">Transmembrane</keyword>
<dbReference type="RefSeq" id="WP_380917599.1">
    <property type="nucleotide sequence ID" value="NZ_JBHUPE010000001.1"/>
</dbReference>
<keyword evidence="1" id="KW-0472">Membrane</keyword>